<dbReference type="OrthoDB" id="77878at2759"/>
<name>A0A0C2XA94_AMAMK</name>
<dbReference type="HOGENOM" id="CLU_036503_0_1_1"/>
<keyword evidence="5" id="KW-0539">Nucleus</keyword>
<sequence>MIRFPRYLTESCKHNYRHCGSQFPIRHYVHTGRGEMTASHSKLARVAGFDDIGQGIYLKRPLSNDDTQTREEEKIHPTVILLFGWLGARLPHLLKYTQGYEKLYPSATVILVRCEPVSFWKPKWMLSAALHPVVEELEALGCITMIPGNDNTVSPAMNKTKHRILIQAFSNGGCLQLTALRKALIQYQRTNVSASAVIFDSCPSIAFLPLTTRAFSSLVRFFPLRALVLLCMHPIYFFMNIRKRLFGVPMYWEAMRTPINQPQFLPWLQKSSPRLYIYSTTDDLVPWQDVESHAKDAERTYSNVSKERFEGSMHVSHLKHDPDRYWRIVQDAWNGAC</sequence>
<keyword evidence="2" id="KW-0812">Transmembrane</keyword>
<keyword evidence="8" id="KW-1185">Reference proteome</keyword>
<gene>
    <name evidence="7" type="ORF">M378DRAFT_458100</name>
</gene>
<comment type="similarity">
    <text evidence="1">Belongs to the TMEM53 family.</text>
</comment>
<dbReference type="SUPFAM" id="SSF53474">
    <property type="entry name" value="alpha/beta-Hydrolases"/>
    <property type="match status" value="1"/>
</dbReference>
<organism evidence="7 8">
    <name type="scientific">Amanita muscaria (strain Koide BX008)</name>
    <dbReference type="NCBI Taxonomy" id="946122"/>
    <lineage>
        <taxon>Eukaryota</taxon>
        <taxon>Fungi</taxon>
        <taxon>Dikarya</taxon>
        <taxon>Basidiomycota</taxon>
        <taxon>Agaricomycotina</taxon>
        <taxon>Agaricomycetes</taxon>
        <taxon>Agaricomycetidae</taxon>
        <taxon>Agaricales</taxon>
        <taxon>Pluteineae</taxon>
        <taxon>Amanitaceae</taxon>
        <taxon>Amanita</taxon>
    </lineage>
</organism>
<dbReference type="PANTHER" id="PTHR12265">
    <property type="entry name" value="TRANSMEMBRANE PROTEIN 53"/>
    <property type="match status" value="1"/>
</dbReference>
<dbReference type="Pfam" id="PF05705">
    <property type="entry name" value="DUF829"/>
    <property type="match status" value="1"/>
</dbReference>
<evidence type="ECO:0000256" key="2">
    <source>
        <dbReference type="ARBA" id="ARBA00022692"/>
    </source>
</evidence>
<evidence type="ECO:0000256" key="1">
    <source>
        <dbReference type="ARBA" id="ARBA00007387"/>
    </source>
</evidence>
<comment type="subcellular location">
    <subcellularLocation>
        <location evidence="6">Nucleus outer membrane</location>
        <topology evidence="6">Single-pass membrane protein</topology>
    </subcellularLocation>
</comment>
<keyword evidence="3" id="KW-1133">Transmembrane helix</keyword>
<evidence type="ECO:0000313" key="8">
    <source>
        <dbReference type="Proteomes" id="UP000054549"/>
    </source>
</evidence>
<dbReference type="InParanoid" id="A0A0C2XA94"/>
<protein>
    <submittedName>
        <fullName evidence="7">Uncharacterized protein</fullName>
    </submittedName>
</protein>
<keyword evidence="4" id="KW-0472">Membrane</keyword>
<evidence type="ECO:0000256" key="4">
    <source>
        <dbReference type="ARBA" id="ARBA00023136"/>
    </source>
</evidence>
<dbReference type="EMBL" id="KN818240">
    <property type="protein sequence ID" value="KIL65718.1"/>
    <property type="molecule type" value="Genomic_DNA"/>
</dbReference>
<evidence type="ECO:0000313" key="7">
    <source>
        <dbReference type="EMBL" id="KIL65718.1"/>
    </source>
</evidence>
<evidence type="ECO:0000256" key="3">
    <source>
        <dbReference type="ARBA" id="ARBA00022989"/>
    </source>
</evidence>
<evidence type="ECO:0000256" key="6">
    <source>
        <dbReference type="ARBA" id="ARBA00034303"/>
    </source>
</evidence>
<dbReference type="GO" id="GO:0005640">
    <property type="term" value="C:nuclear outer membrane"/>
    <property type="evidence" value="ECO:0007669"/>
    <property type="project" value="UniProtKB-SubCell"/>
</dbReference>
<dbReference type="InterPro" id="IPR029058">
    <property type="entry name" value="AB_hydrolase_fold"/>
</dbReference>
<proteinExistence type="inferred from homology"/>
<dbReference type="Proteomes" id="UP000054549">
    <property type="component" value="Unassembled WGS sequence"/>
</dbReference>
<evidence type="ECO:0000256" key="5">
    <source>
        <dbReference type="ARBA" id="ARBA00023242"/>
    </source>
</evidence>
<reference evidence="7 8" key="1">
    <citation type="submission" date="2014-04" db="EMBL/GenBank/DDBJ databases">
        <title>Evolutionary Origins and Diversification of the Mycorrhizal Mutualists.</title>
        <authorList>
            <consortium name="DOE Joint Genome Institute"/>
            <consortium name="Mycorrhizal Genomics Consortium"/>
            <person name="Kohler A."/>
            <person name="Kuo A."/>
            <person name="Nagy L.G."/>
            <person name="Floudas D."/>
            <person name="Copeland A."/>
            <person name="Barry K.W."/>
            <person name="Cichocki N."/>
            <person name="Veneault-Fourrey C."/>
            <person name="LaButti K."/>
            <person name="Lindquist E.A."/>
            <person name="Lipzen A."/>
            <person name="Lundell T."/>
            <person name="Morin E."/>
            <person name="Murat C."/>
            <person name="Riley R."/>
            <person name="Ohm R."/>
            <person name="Sun H."/>
            <person name="Tunlid A."/>
            <person name="Henrissat B."/>
            <person name="Grigoriev I.V."/>
            <person name="Hibbett D.S."/>
            <person name="Martin F."/>
        </authorList>
    </citation>
    <scope>NUCLEOTIDE SEQUENCE [LARGE SCALE GENOMIC DNA]</scope>
    <source>
        <strain evidence="7 8">Koide BX008</strain>
    </source>
</reference>
<dbReference type="PANTHER" id="PTHR12265:SF30">
    <property type="entry name" value="TRANSMEMBRANE PROTEIN 53"/>
    <property type="match status" value="1"/>
</dbReference>
<accession>A0A0C2XA94</accession>
<dbReference type="AlphaFoldDB" id="A0A0C2XA94"/>
<dbReference type="InterPro" id="IPR008547">
    <property type="entry name" value="DUF829_TMEM53"/>
</dbReference>